<dbReference type="AlphaFoldDB" id="A0A0R1QAE0"/>
<reference evidence="2 3" key="1">
    <citation type="journal article" date="2015" name="Genome Announc.">
        <title>Expanding the biotechnology potential of lactobacilli through comparative genomics of 213 strains and associated genera.</title>
        <authorList>
            <person name="Sun Z."/>
            <person name="Harris H.M."/>
            <person name="McCann A."/>
            <person name="Guo C."/>
            <person name="Argimon S."/>
            <person name="Zhang W."/>
            <person name="Yang X."/>
            <person name="Jeffery I.B."/>
            <person name="Cooney J.C."/>
            <person name="Kagawa T.F."/>
            <person name="Liu W."/>
            <person name="Song Y."/>
            <person name="Salvetti E."/>
            <person name="Wrobel A."/>
            <person name="Rasinkangas P."/>
            <person name="Parkhill J."/>
            <person name="Rea M.C."/>
            <person name="O'Sullivan O."/>
            <person name="Ritari J."/>
            <person name="Douillard F.P."/>
            <person name="Paul Ross R."/>
            <person name="Yang R."/>
            <person name="Briner A.E."/>
            <person name="Felis G.E."/>
            <person name="de Vos W.M."/>
            <person name="Barrangou R."/>
            <person name="Klaenhammer T.R."/>
            <person name="Caufield P.W."/>
            <person name="Cui Y."/>
            <person name="Zhang H."/>
            <person name="O'Toole P.W."/>
        </authorList>
    </citation>
    <scope>NUCLEOTIDE SEQUENCE [LARGE SCALE GENOMIC DNA]</scope>
    <source>
        <strain evidence="2 3">DSM 13343</strain>
    </source>
</reference>
<name>A0A0R1QAE0_9LACO</name>
<evidence type="ECO:0000313" key="2">
    <source>
        <dbReference type="EMBL" id="KRL41559.1"/>
    </source>
</evidence>
<evidence type="ECO:0000313" key="3">
    <source>
        <dbReference type="Proteomes" id="UP000051790"/>
    </source>
</evidence>
<dbReference type="PATRIC" id="fig|1423769.4.peg.2342"/>
<proteinExistence type="predicted"/>
<accession>A0A0R1QAE0</accession>
<keyword evidence="3" id="KW-1185">Reference proteome</keyword>
<organism evidence="2 3">
    <name type="scientific">Lacticaseibacillus manihotivorans DSM 13343 = JCM 12514</name>
    <dbReference type="NCBI Taxonomy" id="1423769"/>
    <lineage>
        <taxon>Bacteria</taxon>
        <taxon>Bacillati</taxon>
        <taxon>Bacillota</taxon>
        <taxon>Bacilli</taxon>
        <taxon>Lactobacillales</taxon>
        <taxon>Lactobacillaceae</taxon>
        <taxon>Lacticaseibacillus</taxon>
    </lineage>
</organism>
<sequence length="295" mass="30699">MEMEAIPMKKFWGITITLFTALSLAACGNKPATKNSSNSQSTSSVKQKSSSKSKSSSSKSSSASSSSSVSSSSSNKANATSDSTSSTKSETTADRLGSLTQQLKAALPSSKLPTTYPVASGQVLNTSYSGNADHYTIYFGTGSSALPFNTSSVNPNAADISLSAQTYANAADAEAQINYQAPETGLPTIALGDNLTGTQQGAAGSTYTNWQEGRWSLTVQAINQNQENGLTLSRQVVALLSKEFLPIPATHGAISLRVNTGGLRLNSVTWRQGNILYNATGVDAITLLQVVTSLS</sequence>
<evidence type="ECO:0000256" key="1">
    <source>
        <dbReference type="SAM" id="MobiDB-lite"/>
    </source>
</evidence>
<dbReference type="Proteomes" id="UP000051790">
    <property type="component" value="Unassembled WGS sequence"/>
</dbReference>
<feature type="compositionally biased region" description="Low complexity" evidence="1">
    <location>
        <begin position="32"/>
        <end position="89"/>
    </location>
</feature>
<gene>
    <name evidence="2" type="ORF">FD01_GL002181</name>
</gene>
<dbReference type="EMBL" id="AZEU01000248">
    <property type="protein sequence ID" value="KRL41559.1"/>
    <property type="molecule type" value="Genomic_DNA"/>
</dbReference>
<comment type="caution">
    <text evidence="2">The sequence shown here is derived from an EMBL/GenBank/DDBJ whole genome shotgun (WGS) entry which is preliminary data.</text>
</comment>
<feature type="region of interest" description="Disordered" evidence="1">
    <location>
        <begin position="30"/>
        <end position="93"/>
    </location>
</feature>
<protein>
    <submittedName>
        <fullName evidence="2">Uncharacterized protein</fullName>
    </submittedName>
</protein>